<name>A0A1X7AG56_9GAMM</name>
<dbReference type="PANTHER" id="PTHR43031:SF18">
    <property type="entry name" value="RHODANESE-RELATED SULFURTRANSFERASES"/>
    <property type="match status" value="1"/>
</dbReference>
<dbReference type="InterPro" id="IPR050229">
    <property type="entry name" value="GlpE_sulfurtransferase"/>
</dbReference>
<dbReference type="SMART" id="SM00450">
    <property type="entry name" value="RHOD"/>
    <property type="match status" value="1"/>
</dbReference>
<evidence type="ECO:0000313" key="4">
    <source>
        <dbReference type="Proteomes" id="UP000196573"/>
    </source>
</evidence>
<evidence type="ECO:0000313" key="3">
    <source>
        <dbReference type="EMBL" id="SMA39335.1"/>
    </source>
</evidence>
<gene>
    <name evidence="3" type="ORF">EHSB41UT_01015</name>
</gene>
<dbReference type="Gene3D" id="3.40.250.10">
    <property type="entry name" value="Rhodanese-like domain"/>
    <property type="match status" value="1"/>
</dbReference>
<evidence type="ECO:0000259" key="2">
    <source>
        <dbReference type="PROSITE" id="PS50206"/>
    </source>
</evidence>
<dbReference type="Proteomes" id="UP000196573">
    <property type="component" value="Unassembled WGS sequence"/>
</dbReference>
<dbReference type="RefSeq" id="WP_087107533.1">
    <property type="nucleotide sequence ID" value="NZ_CBCSCN010000001.1"/>
</dbReference>
<protein>
    <submittedName>
        <fullName evidence="3">Molybdopterin biosynthesis protein MoeB</fullName>
    </submittedName>
</protein>
<dbReference type="PANTHER" id="PTHR43031">
    <property type="entry name" value="FAD-DEPENDENT OXIDOREDUCTASE"/>
    <property type="match status" value="1"/>
</dbReference>
<dbReference type="OrthoDB" id="9808735at2"/>
<reference evidence="3 4" key="1">
    <citation type="submission" date="2017-03" db="EMBL/GenBank/DDBJ databases">
        <authorList>
            <person name="Afonso C.L."/>
            <person name="Miller P.J."/>
            <person name="Scott M.A."/>
            <person name="Spackman E."/>
            <person name="Goraichik I."/>
            <person name="Dimitrov K.M."/>
            <person name="Suarez D.L."/>
            <person name="Swayne D.E."/>
        </authorList>
    </citation>
    <scope>NUCLEOTIDE SEQUENCE [LARGE SCALE GENOMIC DNA]</scope>
    <source>
        <strain evidence="3">SB41UT1</strain>
    </source>
</reference>
<keyword evidence="1" id="KW-0472">Membrane</keyword>
<feature type="transmembrane region" description="Helical" evidence="1">
    <location>
        <begin position="12"/>
        <end position="28"/>
    </location>
</feature>
<feature type="domain" description="Rhodanese" evidence="2">
    <location>
        <begin position="47"/>
        <end position="137"/>
    </location>
</feature>
<dbReference type="PROSITE" id="PS50206">
    <property type="entry name" value="RHODANESE_3"/>
    <property type="match status" value="1"/>
</dbReference>
<dbReference type="InterPro" id="IPR036873">
    <property type="entry name" value="Rhodanese-like_dom_sf"/>
</dbReference>
<evidence type="ECO:0000256" key="1">
    <source>
        <dbReference type="SAM" id="Phobius"/>
    </source>
</evidence>
<dbReference type="EMBL" id="FWPT01000002">
    <property type="protein sequence ID" value="SMA39335.1"/>
    <property type="molecule type" value="Genomic_DNA"/>
</dbReference>
<organism evidence="3 4">
    <name type="scientific">Parendozoicomonas haliclonae</name>
    <dbReference type="NCBI Taxonomy" id="1960125"/>
    <lineage>
        <taxon>Bacteria</taxon>
        <taxon>Pseudomonadati</taxon>
        <taxon>Pseudomonadota</taxon>
        <taxon>Gammaproteobacteria</taxon>
        <taxon>Oceanospirillales</taxon>
        <taxon>Endozoicomonadaceae</taxon>
        <taxon>Parendozoicomonas</taxon>
    </lineage>
</organism>
<proteinExistence type="predicted"/>
<keyword evidence="4" id="KW-1185">Reference proteome</keyword>
<keyword evidence="1" id="KW-0812">Transmembrane</keyword>
<dbReference type="InterPro" id="IPR001763">
    <property type="entry name" value="Rhodanese-like_dom"/>
</dbReference>
<dbReference type="SUPFAM" id="SSF52821">
    <property type="entry name" value="Rhodanese/Cell cycle control phosphatase"/>
    <property type="match status" value="1"/>
</dbReference>
<dbReference type="AlphaFoldDB" id="A0A1X7AG56"/>
<keyword evidence="1" id="KW-1133">Transmembrane helix</keyword>
<dbReference type="CDD" id="cd00158">
    <property type="entry name" value="RHOD"/>
    <property type="match status" value="1"/>
</dbReference>
<sequence length="138" mass="14952">MEQFLEFIVNNPLLTGAFAVLLGALIFTEMRKGGQSVTTQELTRLMNQEDGVVVDLREKKDFSRGSITGSLNIPLASLQSRIGELEKHKTAPIILVDAMGQHSGTAGKQLKDAGFENVVRLSGGISTWQGENLPLVKS</sequence>
<dbReference type="Pfam" id="PF00581">
    <property type="entry name" value="Rhodanese"/>
    <property type="match status" value="1"/>
</dbReference>
<accession>A0A1X7AG56</accession>